<gene>
    <name evidence="1" type="ORF">EEI45_06210</name>
</gene>
<dbReference type="EMBL" id="CP034234">
    <property type="protein sequence ID" value="AZK44386.1"/>
    <property type="molecule type" value="Genomic_DNA"/>
</dbReference>
<reference evidence="1 2" key="1">
    <citation type="journal article" date="2020" name="Int. J. Syst. Evol. Microbiol.">
        <title>Description of Erysipelothrix piscisicarius sp. nov., an emergent fish pathogen, and assessment of virulence using a tiger barb (Puntigrus tetrazona) infection model.</title>
        <authorList>
            <person name="Pomaranski E.K."/>
            <person name="Griffin M.J."/>
            <person name="Camus A.C."/>
            <person name="Armwood A.R."/>
            <person name="Shelley J."/>
            <person name="Waldbieser G.C."/>
            <person name="LaFrentz B.R."/>
            <person name="Garcia J.C."/>
            <person name="Yanong R."/>
            <person name="Soto E."/>
        </authorList>
    </citation>
    <scope>NUCLEOTIDE SEQUENCE [LARGE SCALE GENOMIC DNA]</scope>
    <source>
        <strain evidence="1 2">15TAL0474</strain>
    </source>
</reference>
<dbReference type="AlphaFoldDB" id="A0A3Q8S2Y0"/>
<dbReference type="KEGG" id="eri:EEI45_06210"/>
<proteinExistence type="predicted"/>
<sequence length="87" mass="10284">MEKQQYDVLQQLYLLYQTRCDRKDCSRTVSNFNSSFIQEIASNLDLDEEQVKESITLLQEAGYTKLWVVGGFELTRRGIREAQRLFQ</sequence>
<accession>A0A3Q8S2Y0</accession>
<name>A0A3Q8S2Y0_9FIRM</name>
<evidence type="ECO:0000313" key="1">
    <source>
        <dbReference type="EMBL" id="AZK44386.1"/>
    </source>
</evidence>
<dbReference type="RefSeq" id="WP_125164559.1">
    <property type="nucleotide sequence ID" value="NZ_CP034234.1"/>
</dbReference>
<evidence type="ECO:0000313" key="2">
    <source>
        <dbReference type="Proteomes" id="UP000278804"/>
    </source>
</evidence>
<keyword evidence="2" id="KW-1185">Reference proteome</keyword>
<dbReference type="Proteomes" id="UP000278804">
    <property type="component" value="Chromosome"/>
</dbReference>
<protein>
    <submittedName>
        <fullName evidence="1">Signal peptidase</fullName>
    </submittedName>
</protein>
<organism evidence="1 2">
    <name type="scientific">Erysipelothrix piscisicarius</name>
    <dbReference type="NCBI Taxonomy" id="2485784"/>
    <lineage>
        <taxon>Bacteria</taxon>
        <taxon>Bacillati</taxon>
        <taxon>Bacillota</taxon>
        <taxon>Erysipelotrichia</taxon>
        <taxon>Erysipelotrichales</taxon>
        <taxon>Erysipelotrichaceae</taxon>
        <taxon>Erysipelothrix</taxon>
    </lineage>
</organism>